<dbReference type="SUPFAM" id="SSF55729">
    <property type="entry name" value="Acyl-CoA N-acyltransferases (Nat)"/>
    <property type="match status" value="1"/>
</dbReference>
<evidence type="ECO:0000313" key="4">
    <source>
        <dbReference type="EMBL" id="MTB71964.1"/>
    </source>
</evidence>
<dbReference type="EMBL" id="WLVL01000028">
    <property type="protein sequence ID" value="MTB71964.1"/>
    <property type="molecule type" value="Genomic_DNA"/>
</dbReference>
<keyword evidence="1 4" id="KW-0808">Transferase</keyword>
<organism evidence="4 5">
    <name type="scientific">Arsenicicoccus cauae</name>
    <dbReference type="NCBI Taxonomy" id="2663847"/>
    <lineage>
        <taxon>Bacteria</taxon>
        <taxon>Bacillati</taxon>
        <taxon>Actinomycetota</taxon>
        <taxon>Actinomycetes</taxon>
        <taxon>Micrococcales</taxon>
        <taxon>Intrasporangiaceae</taxon>
        <taxon>Arsenicicoccus</taxon>
    </lineage>
</organism>
<keyword evidence="5" id="KW-1185">Reference proteome</keyword>
<comment type="caution">
    <text evidence="4">The sequence shown here is derived from an EMBL/GenBank/DDBJ whole genome shotgun (WGS) entry which is preliminary data.</text>
</comment>
<dbReference type="Proteomes" id="UP000431092">
    <property type="component" value="Unassembled WGS sequence"/>
</dbReference>
<dbReference type="InterPro" id="IPR050832">
    <property type="entry name" value="Bact_Acetyltransf"/>
</dbReference>
<dbReference type="CDD" id="cd04301">
    <property type="entry name" value="NAT_SF"/>
    <property type="match status" value="1"/>
</dbReference>
<dbReference type="NCBIfam" id="TIGR01575">
    <property type="entry name" value="rimI"/>
    <property type="match status" value="1"/>
</dbReference>
<dbReference type="GO" id="GO:0008080">
    <property type="term" value="F:N-acetyltransferase activity"/>
    <property type="evidence" value="ECO:0007669"/>
    <property type="project" value="InterPro"/>
</dbReference>
<name>A0A6I3I6Z7_9MICO</name>
<dbReference type="PANTHER" id="PTHR43877:SF2">
    <property type="entry name" value="AMINOALKYLPHOSPHONATE N-ACETYLTRANSFERASE-RELATED"/>
    <property type="match status" value="1"/>
</dbReference>
<dbReference type="PROSITE" id="PS51186">
    <property type="entry name" value="GNAT"/>
    <property type="match status" value="1"/>
</dbReference>
<dbReference type="InterPro" id="IPR006464">
    <property type="entry name" value="AcTrfase_RimI/Ard1"/>
</dbReference>
<dbReference type="Gene3D" id="3.40.630.30">
    <property type="match status" value="1"/>
</dbReference>
<dbReference type="InterPro" id="IPR000182">
    <property type="entry name" value="GNAT_dom"/>
</dbReference>
<sequence length="162" mass="18135">MLRELRWTDIPRLAALEREAFADDAWSEQTWWAELAERPRRDYVVWDDPSRGGVLAYAGIDAAGDVADVMTIAVAPGARGLGLGRRMLDELVVRARSRGAEALLLEVRADNAPARALYDRNGFEVISVRRRYYQPGGVDALVMRRHLPGIRPDHLATQGERA</sequence>
<dbReference type="PANTHER" id="PTHR43877">
    <property type="entry name" value="AMINOALKYLPHOSPHONATE N-ACETYLTRANSFERASE-RELATED-RELATED"/>
    <property type="match status" value="1"/>
</dbReference>
<accession>A0A6I3I6Z7</accession>
<reference evidence="4 5" key="1">
    <citation type="submission" date="2019-11" db="EMBL/GenBank/DDBJ databases">
        <title>Whole genome sequencing identifies a novel species of the genus Arsenicicoccus isolated from human blood.</title>
        <authorList>
            <person name="Jeong J.H."/>
            <person name="Kweon O.J."/>
            <person name="Kim H.R."/>
            <person name="Kim T.-H."/>
            <person name="Ha S.-M."/>
            <person name="Lee M.-K."/>
        </authorList>
    </citation>
    <scope>NUCLEOTIDE SEQUENCE [LARGE SCALE GENOMIC DNA]</scope>
    <source>
        <strain evidence="4 5">MKL-02</strain>
    </source>
</reference>
<feature type="domain" description="N-acetyltransferase" evidence="3">
    <location>
        <begin position="1"/>
        <end position="148"/>
    </location>
</feature>
<evidence type="ECO:0000259" key="3">
    <source>
        <dbReference type="PROSITE" id="PS51186"/>
    </source>
</evidence>
<evidence type="ECO:0000256" key="1">
    <source>
        <dbReference type="ARBA" id="ARBA00022679"/>
    </source>
</evidence>
<keyword evidence="2" id="KW-0012">Acyltransferase</keyword>
<protein>
    <submittedName>
        <fullName evidence="4">Ribosomal-protein-alanine N-acetyltransferase</fullName>
    </submittedName>
</protein>
<evidence type="ECO:0000313" key="5">
    <source>
        <dbReference type="Proteomes" id="UP000431092"/>
    </source>
</evidence>
<dbReference type="RefSeq" id="WP_154593252.1">
    <property type="nucleotide sequence ID" value="NZ_CP171001.1"/>
</dbReference>
<evidence type="ECO:0000256" key="2">
    <source>
        <dbReference type="ARBA" id="ARBA00023315"/>
    </source>
</evidence>
<dbReference type="InterPro" id="IPR016181">
    <property type="entry name" value="Acyl_CoA_acyltransferase"/>
</dbReference>
<dbReference type="AlphaFoldDB" id="A0A6I3I6Z7"/>
<proteinExistence type="predicted"/>
<dbReference type="Pfam" id="PF00583">
    <property type="entry name" value="Acetyltransf_1"/>
    <property type="match status" value="1"/>
</dbReference>
<gene>
    <name evidence="4" type="primary">rimI</name>
    <name evidence="4" type="ORF">GGG17_08270</name>
</gene>